<name>A0ABQ7LD65_BRACM</name>
<reference evidence="1 2" key="1">
    <citation type="submission" date="2021-03" db="EMBL/GenBank/DDBJ databases">
        <authorList>
            <person name="King G.J."/>
            <person name="Bancroft I."/>
            <person name="Baten A."/>
            <person name="Bloomfield J."/>
            <person name="Borpatragohain P."/>
            <person name="He Z."/>
            <person name="Irish N."/>
            <person name="Irwin J."/>
            <person name="Liu K."/>
            <person name="Mauleon R.P."/>
            <person name="Moore J."/>
            <person name="Morris R."/>
            <person name="Ostergaard L."/>
            <person name="Wang B."/>
            <person name="Wells R."/>
        </authorList>
    </citation>
    <scope>NUCLEOTIDE SEQUENCE [LARGE SCALE GENOMIC DNA]</scope>
    <source>
        <strain evidence="1">R-o-18</strain>
        <tissue evidence="1">Leaf</tissue>
    </source>
</reference>
<feature type="non-terminal residue" evidence="1">
    <location>
        <position position="1"/>
    </location>
</feature>
<protein>
    <submittedName>
        <fullName evidence="1">Uncharacterized protein</fullName>
    </submittedName>
</protein>
<accession>A0ABQ7LD65</accession>
<organism evidence="1 2">
    <name type="scientific">Brassica rapa subsp. trilocularis</name>
    <dbReference type="NCBI Taxonomy" id="1813537"/>
    <lineage>
        <taxon>Eukaryota</taxon>
        <taxon>Viridiplantae</taxon>
        <taxon>Streptophyta</taxon>
        <taxon>Embryophyta</taxon>
        <taxon>Tracheophyta</taxon>
        <taxon>Spermatophyta</taxon>
        <taxon>Magnoliopsida</taxon>
        <taxon>eudicotyledons</taxon>
        <taxon>Gunneridae</taxon>
        <taxon>Pentapetalae</taxon>
        <taxon>rosids</taxon>
        <taxon>malvids</taxon>
        <taxon>Brassicales</taxon>
        <taxon>Brassicaceae</taxon>
        <taxon>Brassiceae</taxon>
        <taxon>Brassica</taxon>
    </lineage>
</organism>
<dbReference type="EMBL" id="JADBGQ010000008">
    <property type="protein sequence ID" value="KAG5383413.1"/>
    <property type="molecule type" value="Genomic_DNA"/>
</dbReference>
<evidence type="ECO:0000313" key="2">
    <source>
        <dbReference type="Proteomes" id="UP000823674"/>
    </source>
</evidence>
<proteinExistence type="predicted"/>
<comment type="caution">
    <text evidence="1">The sequence shown here is derived from an EMBL/GenBank/DDBJ whole genome shotgun (WGS) entry which is preliminary data.</text>
</comment>
<sequence length="163" mass="18734">SFALAFQFRQFEVSQHPVSEVMHVLLNIGQSTSREEVVEEMNDCRSMKQHWHRSTVMPERGPIIISRATEAHKPQEITKIPMDEHKSYLFLKITRIDRSPLNCVDRQSFKSIGRHLTVLVGTHIKVRYTEPKLTSNTKPDTTACLGAWSKRSKYDLVATTIKA</sequence>
<evidence type="ECO:0000313" key="1">
    <source>
        <dbReference type="EMBL" id="KAG5383413.1"/>
    </source>
</evidence>
<gene>
    <name evidence="1" type="primary">A09p024850.1_BraROA</name>
    <name evidence="1" type="ORF">IGI04_034883</name>
</gene>
<dbReference type="Proteomes" id="UP000823674">
    <property type="component" value="Chromosome A09"/>
</dbReference>
<keyword evidence="2" id="KW-1185">Reference proteome</keyword>